<evidence type="ECO:0000313" key="3">
    <source>
        <dbReference type="Proteomes" id="UP001165583"/>
    </source>
</evidence>
<evidence type="ECO:0000256" key="1">
    <source>
        <dbReference type="SAM" id="SignalP"/>
    </source>
</evidence>
<reference evidence="2" key="1">
    <citation type="submission" date="2022-09" db="EMBL/GenBank/DDBJ databases">
        <title>Novosphingobium sp. Nov., a polycyclic aromatic hydrocarbon-degrading bacterium isolated form mangrove sediments in HongKong.</title>
        <authorList>
            <person name="Hu Z."/>
        </authorList>
    </citation>
    <scope>NUCLEOTIDE SEQUENCE</scope>
    <source>
        <strain evidence="2">HK4-1</strain>
    </source>
</reference>
<evidence type="ECO:0000313" key="2">
    <source>
        <dbReference type="EMBL" id="MCT2399302.1"/>
    </source>
</evidence>
<dbReference type="Proteomes" id="UP001165583">
    <property type="component" value="Unassembled WGS sequence"/>
</dbReference>
<name>A0ABT2I3B8_9SPHN</name>
<gene>
    <name evidence="2" type="ORF">NZK81_07065</name>
</gene>
<sequence length="497" mass="54554">MKRRRFLPALLLAAAPAAASAQTQPSMPPAIELAAEALNKGNCQGVVEHLEPAFATPAFTALAPRQQGASYFMFGYCKASLRDNAGALAVVDKGLDTAPDFAPLWNLRLGIALDLGRSEEALITLERMLRTAPAASSAIDLRWLGILNRRLKAEDALHTRLLDAVTAPDFHPALGDFAVDWYRESYAARLAGEGRMQEAARQVDGITSTDVLRKISVDPKLWAMLPLNYDWARASERYVSALSRQLSVARLRDVDRLRLTTYLATELMHMGRPQQAIDMLVNSAPPRVDSEEPKAPVLAGENWWWDALGRAYALAGRYDDAVAAFREGVASGDINHDRVSQRVNLAHFQVRFGHGKDALRTLAELDEGSLHASPYGIMEYRLARGCAAAQLGKTKQAEADLAYMRAHVGDHPEAYNDLLMCMNRTDEAAAEMIRRLDNPEQRADALLQLSDYAPLPEGVPPTPYAETLNILRGREDMKAAIENAGGIRAFPILPPSL</sequence>
<feature type="signal peptide" evidence="1">
    <location>
        <begin position="1"/>
        <end position="21"/>
    </location>
</feature>
<dbReference type="InterPro" id="IPR011990">
    <property type="entry name" value="TPR-like_helical_dom_sf"/>
</dbReference>
<organism evidence="2 3">
    <name type="scientific">Novosphingobium mangrovi</name>
    <name type="common">ex Huang et al. 2023</name>
    <dbReference type="NCBI Taxonomy" id="2976432"/>
    <lineage>
        <taxon>Bacteria</taxon>
        <taxon>Pseudomonadati</taxon>
        <taxon>Pseudomonadota</taxon>
        <taxon>Alphaproteobacteria</taxon>
        <taxon>Sphingomonadales</taxon>
        <taxon>Sphingomonadaceae</taxon>
        <taxon>Novosphingobium</taxon>
    </lineage>
</organism>
<accession>A0ABT2I3B8</accession>
<dbReference type="EMBL" id="JANZXA010000003">
    <property type="protein sequence ID" value="MCT2399302.1"/>
    <property type="molecule type" value="Genomic_DNA"/>
</dbReference>
<keyword evidence="1" id="KW-0732">Signal</keyword>
<dbReference type="RefSeq" id="WP_260045284.1">
    <property type="nucleotide sequence ID" value="NZ_JANZXA010000003.1"/>
</dbReference>
<dbReference type="SUPFAM" id="SSF48452">
    <property type="entry name" value="TPR-like"/>
    <property type="match status" value="1"/>
</dbReference>
<proteinExistence type="predicted"/>
<keyword evidence="3" id="KW-1185">Reference proteome</keyword>
<comment type="caution">
    <text evidence="2">The sequence shown here is derived from an EMBL/GenBank/DDBJ whole genome shotgun (WGS) entry which is preliminary data.</text>
</comment>
<protein>
    <recommendedName>
        <fullName evidence="4">Tetratricopeptide repeat protein</fullName>
    </recommendedName>
</protein>
<evidence type="ECO:0008006" key="4">
    <source>
        <dbReference type="Google" id="ProtNLM"/>
    </source>
</evidence>
<feature type="chain" id="PRO_5047332938" description="Tetratricopeptide repeat protein" evidence="1">
    <location>
        <begin position="22"/>
        <end position="497"/>
    </location>
</feature>
<dbReference type="Gene3D" id="1.25.40.10">
    <property type="entry name" value="Tetratricopeptide repeat domain"/>
    <property type="match status" value="2"/>
</dbReference>